<keyword evidence="5 8" id="KW-0812">Transmembrane</keyword>
<dbReference type="InterPro" id="IPR036721">
    <property type="entry name" value="RCK_C_sf"/>
</dbReference>
<feature type="transmembrane region" description="Helical" evidence="8">
    <location>
        <begin position="6"/>
        <end position="24"/>
    </location>
</feature>
<sequence length="529" mass="56979">MDFVNTTYLALFLIICFGFILGNIKIKGISLDISAIIFVALLFGHLGVALPDILQKIGLILFIYTIGLQAGPGFFDSFKEHGKNLVIISVIIVLSAALISLLSILFLDIEKPIAIGLMAGALTSTPGLATAIDVTHSPLASIGYGIAYPFGVIGVILFVKLYPKIFKIEISNEEDAYNLKNSSHYEMITSSHFVVENESAINKTIEELRVRSMTKGVISRVMHKGKAFTPEKNTVLHKGDFIKVVGSKEALKRVKLLIGPKADIEISLGDQYIVQSYLLTKTELVNKHLGELNLLNNYNATVTRIRRSGIDLAPSPNLKLQMGDKLMIACSKDNVLQISNLIGDNKSKLSDTNFFPLALGIVLGILVGGVSFSFGNSLTFNLGLTGGVLIVAMILGRVGKTGNILWVMSGNANQLLRQFGLMLFLATVGTKAGATLVETYLQYGIKLFLVGGLITLVPMLFATIIARIFFKINSLTLLGTLTGAMTSTPGLAAVDSMTKTNAPSVAYATVYPIAMVLLIICAQILGLIF</sequence>
<dbReference type="Gene3D" id="3.30.70.1450">
    <property type="entry name" value="Regulator of K+ conductance, C-terminal domain"/>
    <property type="match status" value="2"/>
</dbReference>
<dbReference type="GO" id="GO:0005886">
    <property type="term" value="C:plasma membrane"/>
    <property type="evidence" value="ECO:0007669"/>
    <property type="project" value="UniProtKB-SubCell"/>
</dbReference>
<dbReference type="PANTHER" id="PTHR30445:SF3">
    <property type="entry name" value="TRANSPORT PROTEIN YIDE-RELATED"/>
    <property type="match status" value="1"/>
</dbReference>
<dbReference type="NCBIfam" id="TIGR01625">
    <property type="entry name" value="YidE_YbjL_dupl"/>
    <property type="match status" value="2"/>
</dbReference>
<keyword evidence="7 8" id="KW-0472">Membrane</keyword>
<comment type="similarity">
    <text evidence="2">Belongs to the AAE transporter (TC 2.A.81) family.</text>
</comment>
<proteinExistence type="inferred from homology"/>
<feature type="domain" description="RCK C-terminal" evidence="9">
    <location>
        <begin position="174"/>
        <end position="260"/>
    </location>
</feature>
<feature type="transmembrane region" description="Helical" evidence="8">
    <location>
        <begin position="57"/>
        <end position="78"/>
    </location>
</feature>
<evidence type="ECO:0000256" key="3">
    <source>
        <dbReference type="ARBA" id="ARBA00022448"/>
    </source>
</evidence>
<dbReference type="KEGG" id="sze:AW14_10095"/>
<name>A0A0C5WFE5_9FLAO</name>
<dbReference type="GO" id="GO:0006813">
    <property type="term" value="P:potassium ion transport"/>
    <property type="evidence" value="ECO:0007669"/>
    <property type="project" value="InterPro"/>
</dbReference>
<evidence type="ECO:0000256" key="5">
    <source>
        <dbReference type="ARBA" id="ARBA00022692"/>
    </source>
</evidence>
<dbReference type="SUPFAM" id="SSF116726">
    <property type="entry name" value="TrkA C-terminal domain-like"/>
    <property type="match status" value="2"/>
</dbReference>
<feature type="transmembrane region" description="Helical" evidence="8">
    <location>
        <begin position="85"/>
        <end position="107"/>
    </location>
</feature>
<keyword evidence="4" id="KW-1003">Cell membrane</keyword>
<dbReference type="HOGENOM" id="CLU_035023_3_0_10"/>
<feature type="transmembrane region" description="Helical" evidence="8">
    <location>
        <begin position="419"/>
        <end position="441"/>
    </location>
</feature>
<dbReference type="EMBL" id="CP007202">
    <property type="protein sequence ID" value="AJR03924.1"/>
    <property type="molecule type" value="Genomic_DNA"/>
</dbReference>
<dbReference type="OrthoDB" id="9155749at2"/>
<dbReference type="InterPro" id="IPR006037">
    <property type="entry name" value="RCK_C"/>
</dbReference>
<dbReference type="InterPro" id="IPR006512">
    <property type="entry name" value="YidE_YbjL"/>
</dbReference>
<evidence type="ECO:0000313" key="10">
    <source>
        <dbReference type="EMBL" id="AJR03924.1"/>
    </source>
</evidence>
<evidence type="ECO:0000256" key="2">
    <source>
        <dbReference type="ARBA" id="ARBA00009854"/>
    </source>
</evidence>
<dbReference type="Pfam" id="PF02080">
    <property type="entry name" value="TrkA_C"/>
    <property type="match status" value="2"/>
</dbReference>
<dbReference type="RefSeq" id="WP_044638644.1">
    <property type="nucleotide sequence ID" value="NZ_CP007202.1"/>
</dbReference>
<organism evidence="10 11">
    <name type="scientific">Siansivirga zeaxanthinifaciens CC-SAMT-1</name>
    <dbReference type="NCBI Taxonomy" id="1454006"/>
    <lineage>
        <taxon>Bacteria</taxon>
        <taxon>Pseudomonadati</taxon>
        <taxon>Bacteroidota</taxon>
        <taxon>Flavobacteriia</taxon>
        <taxon>Flavobacteriales</taxon>
        <taxon>Flavobacteriaceae</taxon>
        <taxon>Siansivirga</taxon>
    </lineage>
</organism>
<evidence type="ECO:0000256" key="4">
    <source>
        <dbReference type="ARBA" id="ARBA00022475"/>
    </source>
</evidence>
<dbReference type="AlphaFoldDB" id="A0A0C5WFE5"/>
<evidence type="ECO:0000313" key="11">
    <source>
        <dbReference type="Proteomes" id="UP000032229"/>
    </source>
</evidence>
<reference evidence="10 11" key="1">
    <citation type="submission" date="2014-02" db="EMBL/GenBank/DDBJ databases">
        <authorList>
            <person name="Young C.-C."/>
            <person name="Hameed A."/>
            <person name="Huang H.-C."/>
            <person name="Shahina M."/>
        </authorList>
    </citation>
    <scope>NUCLEOTIDE SEQUENCE [LARGE SCALE GENOMIC DNA]</scope>
    <source>
        <strain evidence="10 11">CC-SAMT-1</strain>
    </source>
</reference>
<feature type="transmembrane region" description="Helical" evidence="8">
    <location>
        <begin position="477"/>
        <end position="494"/>
    </location>
</feature>
<comment type="subcellular location">
    <subcellularLocation>
        <location evidence="1">Cell membrane</location>
        <topology evidence="1">Multi-pass membrane protein</topology>
    </subcellularLocation>
</comment>
<dbReference type="PROSITE" id="PS51202">
    <property type="entry name" value="RCK_C"/>
    <property type="match status" value="2"/>
</dbReference>
<accession>A0A0C5WFE5</accession>
<evidence type="ECO:0000256" key="7">
    <source>
        <dbReference type="ARBA" id="ARBA00023136"/>
    </source>
</evidence>
<evidence type="ECO:0000259" key="9">
    <source>
        <dbReference type="PROSITE" id="PS51202"/>
    </source>
</evidence>
<dbReference type="Proteomes" id="UP000032229">
    <property type="component" value="Chromosome"/>
</dbReference>
<dbReference type="PATRIC" id="fig|1454006.5.peg.2000"/>
<dbReference type="PANTHER" id="PTHR30445">
    <property type="entry name" value="K(+)_H(+) ANTIPORTER SUBUNIT KHTT"/>
    <property type="match status" value="1"/>
</dbReference>
<keyword evidence="11" id="KW-1185">Reference proteome</keyword>
<feature type="transmembrane region" description="Helical" evidence="8">
    <location>
        <begin position="142"/>
        <end position="162"/>
    </location>
</feature>
<evidence type="ECO:0000256" key="6">
    <source>
        <dbReference type="ARBA" id="ARBA00022989"/>
    </source>
</evidence>
<feature type="transmembrane region" description="Helical" evidence="8">
    <location>
        <begin position="447"/>
        <end position="470"/>
    </location>
</feature>
<evidence type="ECO:0000256" key="8">
    <source>
        <dbReference type="SAM" id="Phobius"/>
    </source>
</evidence>
<dbReference type="GO" id="GO:0008324">
    <property type="term" value="F:monoatomic cation transmembrane transporter activity"/>
    <property type="evidence" value="ECO:0007669"/>
    <property type="project" value="InterPro"/>
</dbReference>
<gene>
    <name evidence="10" type="ORF">AW14_10095</name>
</gene>
<protein>
    <submittedName>
        <fullName evidence="10">Transporter</fullName>
    </submittedName>
</protein>
<feature type="domain" description="RCK C-terminal" evidence="9">
    <location>
        <begin position="261"/>
        <end position="344"/>
    </location>
</feature>
<feature type="transmembrane region" description="Helical" evidence="8">
    <location>
        <begin position="380"/>
        <end position="398"/>
    </location>
</feature>
<evidence type="ECO:0000256" key="1">
    <source>
        <dbReference type="ARBA" id="ARBA00004651"/>
    </source>
</evidence>
<feature type="transmembrane region" description="Helical" evidence="8">
    <location>
        <begin position="31"/>
        <end position="51"/>
    </location>
</feature>
<keyword evidence="6 8" id="KW-1133">Transmembrane helix</keyword>
<dbReference type="InterPro" id="IPR050144">
    <property type="entry name" value="AAE_transporter"/>
</dbReference>
<dbReference type="STRING" id="1454006.AW14_10095"/>
<keyword evidence="3" id="KW-0813">Transport</keyword>
<dbReference type="Pfam" id="PF06826">
    <property type="entry name" value="Asp-Al_Ex"/>
    <property type="match status" value="2"/>
</dbReference>
<feature type="transmembrane region" description="Helical" evidence="8">
    <location>
        <begin position="354"/>
        <end position="374"/>
    </location>
</feature>
<feature type="transmembrane region" description="Helical" evidence="8">
    <location>
        <begin position="506"/>
        <end position="528"/>
    </location>
</feature>